<dbReference type="PANTHER" id="PTHR33376">
    <property type="match status" value="1"/>
</dbReference>
<evidence type="ECO:0000256" key="1">
    <source>
        <dbReference type="SAM" id="SignalP"/>
    </source>
</evidence>
<keyword evidence="1" id="KW-0732">Signal</keyword>
<dbReference type="InterPro" id="IPR018389">
    <property type="entry name" value="DctP_fam"/>
</dbReference>
<gene>
    <name evidence="2" type="ORF">JJQ90_19530</name>
</gene>
<dbReference type="Proteomes" id="UP000689967">
    <property type="component" value="Unassembled WGS sequence"/>
</dbReference>
<dbReference type="EMBL" id="JAERQM010000006">
    <property type="protein sequence ID" value="MBU8545923.1"/>
    <property type="molecule type" value="Genomic_DNA"/>
</dbReference>
<dbReference type="PANTHER" id="PTHR33376:SF4">
    <property type="entry name" value="SIALIC ACID-BINDING PERIPLASMIC PROTEIN SIAP"/>
    <property type="match status" value="1"/>
</dbReference>
<evidence type="ECO:0000313" key="3">
    <source>
        <dbReference type="Proteomes" id="UP000689967"/>
    </source>
</evidence>
<name>A0ABS6HD81_9PROT</name>
<dbReference type="NCBIfam" id="NF037995">
    <property type="entry name" value="TRAP_S1"/>
    <property type="match status" value="1"/>
</dbReference>
<reference evidence="2 3" key="1">
    <citation type="submission" date="2021-01" db="EMBL/GenBank/DDBJ databases">
        <title>Roseomonas sp. nov, a bacterium isolated from an oil production mixture in Yumen Oilfield.</title>
        <authorList>
            <person name="Wu D."/>
        </authorList>
    </citation>
    <scope>NUCLEOTIDE SEQUENCE [LARGE SCALE GENOMIC DNA]</scope>
    <source>
        <strain evidence="2 3">ROY-5-3</strain>
    </source>
</reference>
<feature type="chain" id="PRO_5047330554" evidence="1">
    <location>
        <begin position="25"/>
        <end position="328"/>
    </location>
</feature>
<protein>
    <submittedName>
        <fullName evidence="2">TRAP transporter substrate-binding protein</fullName>
    </submittedName>
</protein>
<accession>A0ABS6HD81</accession>
<dbReference type="CDD" id="cd13602">
    <property type="entry name" value="PBP2_TRAP_BpDctp6_7"/>
    <property type="match status" value="1"/>
</dbReference>
<sequence length="328" mass="35058">MILSRRAILATSLAAPALPRIAQAQTARWQFATPYPDGNFHTRNIREFITAVEQGSGGRLSIQLHSNGSLLPMPQIKRGAQTGQVQLGEILISAYGNEDPLLEVDSIPQLVTSYPEAKKLADLSRPMVEARLARQGLSLLYTVPWPPSGFYTNFPVDSLEALRGTKMRTFNVMTNRFATLIGATPTLVQAAEIPQAFATGVVNSMVTSAATGVDTAAWDYARHFTPIGFTWTKNAVFVNRRALEALPAEVQATIRSAAAAAETRGWAMSEAARDAAQATLASRGMTVATASPALMEGMARTGATMADEWAGRAGEDGRKIIAALRAAG</sequence>
<dbReference type="Pfam" id="PF03480">
    <property type="entry name" value="DctP"/>
    <property type="match status" value="1"/>
</dbReference>
<evidence type="ECO:0000313" key="2">
    <source>
        <dbReference type="EMBL" id="MBU8545923.1"/>
    </source>
</evidence>
<organism evidence="2 3">
    <name type="scientific">Falsiroseomonas oleicola</name>
    <dbReference type="NCBI Taxonomy" id="2801474"/>
    <lineage>
        <taxon>Bacteria</taxon>
        <taxon>Pseudomonadati</taxon>
        <taxon>Pseudomonadota</taxon>
        <taxon>Alphaproteobacteria</taxon>
        <taxon>Acetobacterales</taxon>
        <taxon>Roseomonadaceae</taxon>
        <taxon>Falsiroseomonas</taxon>
    </lineage>
</organism>
<comment type="caution">
    <text evidence="2">The sequence shown here is derived from an EMBL/GenBank/DDBJ whole genome shotgun (WGS) entry which is preliminary data.</text>
</comment>
<proteinExistence type="predicted"/>
<keyword evidence="3" id="KW-1185">Reference proteome</keyword>
<dbReference type="RefSeq" id="WP_216877939.1">
    <property type="nucleotide sequence ID" value="NZ_JAERQM010000006.1"/>
</dbReference>
<feature type="signal peptide" evidence="1">
    <location>
        <begin position="1"/>
        <end position="24"/>
    </location>
</feature>